<evidence type="ECO:0000313" key="3">
    <source>
        <dbReference type="EMBL" id="KAK8105650.1"/>
    </source>
</evidence>
<feature type="compositionally biased region" description="Basic residues" evidence="1">
    <location>
        <begin position="103"/>
        <end position="114"/>
    </location>
</feature>
<feature type="region of interest" description="Disordered" evidence="1">
    <location>
        <begin position="307"/>
        <end position="384"/>
    </location>
</feature>
<keyword evidence="4" id="KW-1185">Reference proteome</keyword>
<feature type="signal peptide" evidence="2">
    <location>
        <begin position="1"/>
        <end position="20"/>
    </location>
</feature>
<keyword evidence="2" id="KW-0732">Signal</keyword>
<accession>A0AAW0QI49</accession>
<evidence type="ECO:0000256" key="1">
    <source>
        <dbReference type="SAM" id="MobiDB-lite"/>
    </source>
</evidence>
<evidence type="ECO:0000313" key="4">
    <source>
        <dbReference type="Proteomes" id="UP001392437"/>
    </source>
</evidence>
<feature type="compositionally biased region" description="Basic and acidic residues" evidence="1">
    <location>
        <begin position="323"/>
        <end position="363"/>
    </location>
</feature>
<name>A0AAW0QI49_9PEZI</name>
<sequence>MKSLRELVVALLLVSGFASATYQAQDEMASKVAPIKGVAIRDGDEWSLPTKGKATPKQMENNVKNFERLGLCYSYKGINMDDRRNIGICTKYCAANPDENKKTRAGQRSRNRRRRGEEAGLSISARAIDHDEALKSMKGVSCYQMDPGPQASYTQDENGNLWATGICKCEAPAIAKHIALFVAEGFEKVKQALEEALKTICATGFALLKGIVDTGISFIPGVGATIKGVQISAKVVKAAKAAYENNISGQDFFGSWVKDVCGKPPPFDFSPEGIFMALVNLPDSALGSEASIGCQLSKSSTCKKIEKMTEPKKEQTILPGKTKANDKTKQNSDKKKKEDVAKKEKEAADKKKEAANKKKEAADKKKKKPTGACNIGLACKSGQN</sequence>
<dbReference type="Proteomes" id="UP001392437">
    <property type="component" value="Unassembled WGS sequence"/>
</dbReference>
<dbReference type="EMBL" id="JAQQWP010000008">
    <property type="protein sequence ID" value="KAK8105650.1"/>
    <property type="molecule type" value="Genomic_DNA"/>
</dbReference>
<proteinExistence type="predicted"/>
<evidence type="ECO:0000256" key="2">
    <source>
        <dbReference type="SAM" id="SignalP"/>
    </source>
</evidence>
<feature type="region of interest" description="Disordered" evidence="1">
    <location>
        <begin position="99"/>
        <end position="120"/>
    </location>
</feature>
<protein>
    <submittedName>
        <fullName evidence="3">Uncharacterized protein</fullName>
    </submittedName>
</protein>
<organism evidence="3 4">
    <name type="scientific">Apiospora kogelbergensis</name>
    <dbReference type="NCBI Taxonomy" id="1337665"/>
    <lineage>
        <taxon>Eukaryota</taxon>
        <taxon>Fungi</taxon>
        <taxon>Dikarya</taxon>
        <taxon>Ascomycota</taxon>
        <taxon>Pezizomycotina</taxon>
        <taxon>Sordariomycetes</taxon>
        <taxon>Xylariomycetidae</taxon>
        <taxon>Amphisphaeriales</taxon>
        <taxon>Apiosporaceae</taxon>
        <taxon>Apiospora</taxon>
    </lineage>
</organism>
<comment type="caution">
    <text evidence="3">The sequence shown here is derived from an EMBL/GenBank/DDBJ whole genome shotgun (WGS) entry which is preliminary data.</text>
</comment>
<gene>
    <name evidence="3" type="ORF">PG999_009009</name>
</gene>
<reference evidence="3 4" key="1">
    <citation type="submission" date="2023-01" db="EMBL/GenBank/DDBJ databases">
        <title>Analysis of 21 Apiospora genomes using comparative genomics revels a genus with tremendous synthesis potential of carbohydrate active enzymes and secondary metabolites.</title>
        <authorList>
            <person name="Sorensen T."/>
        </authorList>
    </citation>
    <scope>NUCLEOTIDE SEQUENCE [LARGE SCALE GENOMIC DNA]</scope>
    <source>
        <strain evidence="3 4">CBS 117206</strain>
    </source>
</reference>
<feature type="chain" id="PRO_5043586921" evidence="2">
    <location>
        <begin position="21"/>
        <end position="384"/>
    </location>
</feature>
<dbReference type="AlphaFoldDB" id="A0AAW0QI49"/>